<sequence length="696" mass="80403">MLHFVAQNDLRLKDQECTQLEKLLESERKKTNSLIQQIDELKTSNTDLSMQVSDSRRRLVSLDLINEECNQLRKNLTAVTIESESKKAECMTLTSHITILENSLKSLRDSNEKQNSLETSLEKVSHELRKKQDDYKKLQQTHDSVKKEHLETIETLEEKLKDVEKKTELQALKHEEILLELESIRARRERLLPLCPNCSQTYSMYQSNQAPNHSQNNSPKGQYVPYVHASGQLLSIAIPQQPILSPMMSPMQAHLPQFQVIHLAGKQSVTVECQTSPLTHCRENAEQQALDKCRREIERQKISRHVQTYDFDSFKYMESRAVNTDKIEVQVKSSQTVQIAEVKVASRNQAINVNMFDEMKRNSSAQTAPVMPRVCDEKSVQCEEKDWPKQKCYLYLSKYSYDPIKNSPNQNPALELTLKAGDYLFVLSDKEDEGYFSGELLNGRRGLAPSNFVERVKFDSVSFFNALESLPKGAAFKCKLNTYTVLLYEKLFLLVFFFHSLCTKQKTTNNTSKNTFFQIYGVNVIHVFYGVNAHENNHIIVFGYDTTTKYHKISLKLRGKGKIGEIDESLYAKVKHSKGTFQSYPHMETITIKESDFLANSTDLDHEENCESDFKEIGVAICKLTNIKPNSLPREREINEKKSVHLPFSYTYLLTWRSAFDFFVKYNHVKFLKITKHSFILRYFLGFAECASLLQF</sequence>
<dbReference type="GO" id="GO:0045202">
    <property type="term" value="C:synapse"/>
    <property type="evidence" value="ECO:0007669"/>
    <property type="project" value="GOC"/>
</dbReference>
<accession>A0A3M7QM65</accession>
<dbReference type="PROSITE" id="PS50002">
    <property type="entry name" value="SH3"/>
    <property type="match status" value="1"/>
</dbReference>
<evidence type="ECO:0000313" key="6">
    <source>
        <dbReference type="Proteomes" id="UP000276133"/>
    </source>
</evidence>
<dbReference type="Gene3D" id="2.30.30.40">
    <property type="entry name" value="SH3 Domains"/>
    <property type="match status" value="1"/>
</dbReference>
<evidence type="ECO:0000259" key="4">
    <source>
        <dbReference type="PROSITE" id="PS50002"/>
    </source>
</evidence>
<evidence type="ECO:0000256" key="2">
    <source>
        <dbReference type="PROSITE-ProRule" id="PRU00192"/>
    </source>
</evidence>
<dbReference type="OrthoDB" id="4158657at2759"/>
<dbReference type="Proteomes" id="UP000276133">
    <property type="component" value="Unassembled WGS sequence"/>
</dbReference>
<keyword evidence="3" id="KW-0175">Coiled coil</keyword>
<dbReference type="SUPFAM" id="SSF50044">
    <property type="entry name" value="SH3-domain"/>
    <property type="match status" value="1"/>
</dbReference>
<dbReference type="AlphaFoldDB" id="A0A3M7QM65"/>
<comment type="caution">
    <text evidence="5">The sequence shown here is derived from an EMBL/GenBank/DDBJ whole genome shotgun (WGS) entry which is preliminary data.</text>
</comment>
<evidence type="ECO:0000313" key="5">
    <source>
        <dbReference type="EMBL" id="RNA12422.1"/>
    </source>
</evidence>
<dbReference type="PANTHER" id="PTHR14234">
    <property type="entry name" value="RIM BINDING PROTEIN-RELATED"/>
    <property type="match status" value="1"/>
</dbReference>
<evidence type="ECO:0000256" key="1">
    <source>
        <dbReference type="ARBA" id="ARBA00022443"/>
    </source>
</evidence>
<evidence type="ECO:0000256" key="3">
    <source>
        <dbReference type="SAM" id="Coils"/>
    </source>
</evidence>
<proteinExistence type="predicted"/>
<organism evidence="5 6">
    <name type="scientific">Brachionus plicatilis</name>
    <name type="common">Marine rotifer</name>
    <name type="synonym">Brachionus muelleri</name>
    <dbReference type="NCBI Taxonomy" id="10195"/>
    <lineage>
        <taxon>Eukaryota</taxon>
        <taxon>Metazoa</taxon>
        <taxon>Spiralia</taxon>
        <taxon>Gnathifera</taxon>
        <taxon>Rotifera</taxon>
        <taxon>Eurotatoria</taxon>
        <taxon>Monogononta</taxon>
        <taxon>Pseudotrocha</taxon>
        <taxon>Ploima</taxon>
        <taxon>Brachionidae</taxon>
        <taxon>Brachionus</taxon>
    </lineage>
</organism>
<feature type="coiled-coil region" evidence="3">
    <location>
        <begin position="121"/>
        <end position="173"/>
    </location>
</feature>
<gene>
    <name evidence="5" type="ORF">BpHYR1_020172</name>
</gene>
<keyword evidence="6" id="KW-1185">Reference proteome</keyword>
<dbReference type="Pfam" id="PF14604">
    <property type="entry name" value="SH3_9"/>
    <property type="match status" value="1"/>
</dbReference>
<keyword evidence="1 2" id="KW-0728">SH3 domain</keyword>
<feature type="domain" description="SH3" evidence="4">
    <location>
        <begin position="390"/>
        <end position="458"/>
    </location>
</feature>
<protein>
    <submittedName>
        <fullName evidence="5">Peripheral-type benzodiazepine receptor-associated 1-like</fullName>
    </submittedName>
</protein>
<keyword evidence="5" id="KW-0675">Receptor</keyword>
<dbReference type="SMART" id="SM00326">
    <property type="entry name" value="SH3"/>
    <property type="match status" value="1"/>
</dbReference>
<dbReference type="InterPro" id="IPR040325">
    <property type="entry name" value="RIMBP1/2/3"/>
</dbReference>
<dbReference type="InterPro" id="IPR036028">
    <property type="entry name" value="SH3-like_dom_sf"/>
</dbReference>
<dbReference type="EMBL" id="REGN01005695">
    <property type="protein sequence ID" value="RNA12422.1"/>
    <property type="molecule type" value="Genomic_DNA"/>
</dbReference>
<reference evidence="5 6" key="1">
    <citation type="journal article" date="2018" name="Sci. Rep.">
        <title>Genomic signatures of local adaptation to the degree of environmental predictability in rotifers.</title>
        <authorList>
            <person name="Franch-Gras L."/>
            <person name="Hahn C."/>
            <person name="Garcia-Roger E.M."/>
            <person name="Carmona M.J."/>
            <person name="Serra M."/>
            <person name="Gomez A."/>
        </authorList>
    </citation>
    <scope>NUCLEOTIDE SEQUENCE [LARGE SCALE GENOMIC DNA]</scope>
    <source>
        <strain evidence="5">HYR1</strain>
    </source>
</reference>
<dbReference type="PANTHER" id="PTHR14234:SF19">
    <property type="entry name" value="RIM-BINDING PROTEIN, ISOFORM F"/>
    <property type="match status" value="1"/>
</dbReference>
<dbReference type="STRING" id="10195.A0A3M7QM65"/>
<dbReference type="GO" id="GO:0007274">
    <property type="term" value="P:neuromuscular synaptic transmission"/>
    <property type="evidence" value="ECO:0007669"/>
    <property type="project" value="TreeGrafter"/>
</dbReference>
<dbReference type="InterPro" id="IPR001452">
    <property type="entry name" value="SH3_domain"/>
</dbReference>
<feature type="coiled-coil region" evidence="3">
    <location>
        <begin position="10"/>
        <end position="82"/>
    </location>
</feature>
<name>A0A3M7QM65_BRAPC</name>